<dbReference type="EMBL" id="OD568117">
    <property type="protein sequence ID" value="CAD7446576.1"/>
    <property type="molecule type" value="Genomic_DNA"/>
</dbReference>
<gene>
    <name evidence="1" type="ORF">TBIB3V08_LOCUS8904</name>
</gene>
<proteinExistence type="predicted"/>
<reference evidence="1" key="1">
    <citation type="submission" date="2020-11" db="EMBL/GenBank/DDBJ databases">
        <authorList>
            <person name="Tran Van P."/>
        </authorList>
    </citation>
    <scope>NUCLEOTIDE SEQUENCE</scope>
</reference>
<protein>
    <submittedName>
        <fullName evidence="1">Uncharacterized protein</fullName>
    </submittedName>
</protein>
<evidence type="ECO:0000313" key="1">
    <source>
        <dbReference type="EMBL" id="CAD7446576.1"/>
    </source>
</evidence>
<sequence length="85" mass="9241">MGRSLGSSVARSKGVVSVPAFVWRESGKPPSVSPTEIRTSISPIIGSLVYCESSTFEHPAIEAGYVHFYKIILRKTSVILYLAVK</sequence>
<name>A0A7R9F4N6_9NEOP</name>
<dbReference type="AlphaFoldDB" id="A0A7R9F4N6"/>
<accession>A0A7R9F4N6</accession>
<organism evidence="1">
    <name type="scientific">Timema bartmani</name>
    <dbReference type="NCBI Taxonomy" id="61472"/>
    <lineage>
        <taxon>Eukaryota</taxon>
        <taxon>Metazoa</taxon>
        <taxon>Ecdysozoa</taxon>
        <taxon>Arthropoda</taxon>
        <taxon>Hexapoda</taxon>
        <taxon>Insecta</taxon>
        <taxon>Pterygota</taxon>
        <taxon>Neoptera</taxon>
        <taxon>Polyneoptera</taxon>
        <taxon>Phasmatodea</taxon>
        <taxon>Timematodea</taxon>
        <taxon>Timematoidea</taxon>
        <taxon>Timematidae</taxon>
        <taxon>Timema</taxon>
    </lineage>
</organism>